<accession>A0ABS7PBX5</accession>
<protein>
    <submittedName>
        <fullName evidence="2">Uncharacterized protein</fullName>
    </submittedName>
</protein>
<dbReference type="RefSeq" id="WP_222824228.1">
    <property type="nucleotide sequence ID" value="NZ_JAHWXP010000002.1"/>
</dbReference>
<proteinExistence type="predicted"/>
<evidence type="ECO:0000313" key="2">
    <source>
        <dbReference type="EMBL" id="MBY8336549.1"/>
    </source>
</evidence>
<evidence type="ECO:0000313" key="3">
    <source>
        <dbReference type="Proteomes" id="UP000759298"/>
    </source>
</evidence>
<dbReference type="Proteomes" id="UP000759298">
    <property type="component" value="Unassembled WGS sequence"/>
</dbReference>
<sequence>MSDLAPDHFPGHPPARAPGNDSDGFERGNATLIEQWTAVEDAARVLALLAGQPAPEHDASARMLIARLTRADAGRTQASILALDELVATMRFGLDALLAAHGTSADPRPAANCLWREYQRGRAATLREAALATRH</sequence>
<keyword evidence="3" id="KW-1185">Reference proteome</keyword>
<dbReference type="EMBL" id="JAHWXP010000002">
    <property type="protein sequence ID" value="MBY8336549.1"/>
    <property type="molecule type" value="Genomic_DNA"/>
</dbReference>
<organism evidence="2 3">
    <name type="scientific">Alteriqipengyuania abyssalis</name>
    <dbReference type="NCBI Taxonomy" id="2860200"/>
    <lineage>
        <taxon>Bacteria</taxon>
        <taxon>Pseudomonadati</taxon>
        <taxon>Pseudomonadota</taxon>
        <taxon>Alphaproteobacteria</taxon>
        <taxon>Sphingomonadales</taxon>
        <taxon>Erythrobacteraceae</taxon>
        <taxon>Alteriqipengyuania</taxon>
    </lineage>
</organism>
<reference evidence="2 3" key="1">
    <citation type="submission" date="2021-07" db="EMBL/GenBank/DDBJ databases">
        <title>Alteriqipengyuania abyssalis NZ-12B nov, sp.nov isolated from deep sea sponge in pacific ocean.</title>
        <authorList>
            <person name="Tareen S."/>
            <person name="Wink J."/>
        </authorList>
    </citation>
    <scope>NUCLEOTIDE SEQUENCE [LARGE SCALE GENOMIC DNA]</scope>
    <source>
        <strain evidence="2 3">NZ-12B</strain>
    </source>
</reference>
<gene>
    <name evidence="2" type="ORF">KYN89_05775</name>
</gene>
<feature type="region of interest" description="Disordered" evidence="1">
    <location>
        <begin position="1"/>
        <end position="27"/>
    </location>
</feature>
<feature type="compositionally biased region" description="Basic and acidic residues" evidence="1">
    <location>
        <begin position="1"/>
        <end position="10"/>
    </location>
</feature>
<comment type="caution">
    <text evidence="2">The sequence shown here is derived from an EMBL/GenBank/DDBJ whole genome shotgun (WGS) entry which is preliminary data.</text>
</comment>
<name>A0ABS7PBX5_9SPHN</name>
<evidence type="ECO:0000256" key="1">
    <source>
        <dbReference type="SAM" id="MobiDB-lite"/>
    </source>
</evidence>